<dbReference type="EMBL" id="CP002547">
    <property type="protein sequence ID" value="ADY54821.1"/>
    <property type="molecule type" value="Genomic_DNA"/>
</dbReference>
<dbReference type="Proteomes" id="UP000007488">
    <property type="component" value="Chromosome"/>
</dbReference>
<keyword evidence="1" id="KW-1133">Transmembrane helix</keyword>
<keyword evidence="1" id="KW-0472">Membrane</keyword>
<feature type="transmembrane region" description="Helical" evidence="1">
    <location>
        <begin position="14"/>
        <end position="45"/>
    </location>
</feature>
<dbReference type="AlphaFoldDB" id="F0SYM0"/>
<evidence type="ECO:0000313" key="3">
    <source>
        <dbReference type="Proteomes" id="UP000007488"/>
    </source>
</evidence>
<name>F0SYM0_SYNGF</name>
<evidence type="ECO:0000256" key="1">
    <source>
        <dbReference type="SAM" id="Phobius"/>
    </source>
</evidence>
<sequence length="84" mass="9737">MLQMLKNNQKKLEWIGFILCMVIATYRPVWGFFLGIAYVVVVSIYRVVGRRKGLSQTSEEIESIQPVAKKSIPVKKKKKKNPRK</sequence>
<organism evidence="2 3">
    <name type="scientific">Syntrophobotulus glycolicus (strain DSM 8271 / FlGlyR)</name>
    <dbReference type="NCBI Taxonomy" id="645991"/>
    <lineage>
        <taxon>Bacteria</taxon>
        <taxon>Bacillati</taxon>
        <taxon>Bacillota</taxon>
        <taxon>Clostridia</taxon>
        <taxon>Eubacteriales</taxon>
        <taxon>Desulfitobacteriaceae</taxon>
        <taxon>Syntrophobotulus</taxon>
    </lineage>
</organism>
<dbReference type="HOGENOM" id="CLU_2526345_0_0_9"/>
<proteinExistence type="predicted"/>
<dbReference type="RefSeq" id="WP_013623692.1">
    <property type="nucleotide sequence ID" value="NC_015172.1"/>
</dbReference>
<dbReference type="KEGG" id="sgy:Sgly_0455"/>
<keyword evidence="3" id="KW-1185">Reference proteome</keyword>
<reference evidence="2 3" key="1">
    <citation type="journal article" date="2011" name="Stand. Genomic Sci.">
        <title>Complete genome sequence of Syntrophobotulus glycolicus type strain (FlGlyR).</title>
        <authorList>
            <person name="Han C."/>
            <person name="Mwirichia R."/>
            <person name="Chertkov O."/>
            <person name="Held B."/>
            <person name="Lapidus A."/>
            <person name="Nolan M."/>
            <person name="Lucas S."/>
            <person name="Hammon N."/>
            <person name="Deshpande S."/>
            <person name="Cheng J.F."/>
            <person name="Tapia R."/>
            <person name="Goodwin L."/>
            <person name="Pitluck S."/>
            <person name="Huntemann M."/>
            <person name="Liolios K."/>
            <person name="Ivanova N."/>
            <person name="Pagani I."/>
            <person name="Mavromatis K."/>
            <person name="Ovchinikova G."/>
            <person name="Pati A."/>
            <person name="Chen A."/>
            <person name="Palaniappan K."/>
            <person name="Land M."/>
            <person name="Hauser L."/>
            <person name="Brambilla E.M."/>
            <person name="Rohde M."/>
            <person name="Spring S."/>
            <person name="Sikorski J."/>
            <person name="Goker M."/>
            <person name="Woyke T."/>
            <person name="Bristow J."/>
            <person name="Eisen J.A."/>
            <person name="Markowitz V."/>
            <person name="Hugenholtz P."/>
            <person name="Kyrpides N.C."/>
            <person name="Klenk H.P."/>
            <person name="Detter J.C."/>
        </authorList>
    </citation>
    <scope>NUCLEOTIDE SEQUENCE [LARGE SCALE GENOMIC DNA]</scope>
    <source>
        <strain evidence="3">DSM 8271 / FlGlyR</strain>
    </source>
</reference>
<keyword evidence="1" id="KW-0812">Transmembrane</keyword>
<evidence type="ECO:0000313" key="2">
    <source>
        <dbReference type="EMBL" id="ADY54821.1"/>
    </source>
</evidence>
<accession>F0SYM0</accession>
<gene>
    <name evidence="2" type="ordered locus">Sgly_0455</name>
</gene>
<protein>
    <submittedName>
        <fullName evidence="2">Uncharacterized protein</fullName>
    </submittedName>
</protein>
<reference evidence="3" key="2">
    <citation type="submission" date="2011-02" db="EMBL/GenBank/DDBJ databases">
        <title>The complete genome of Syntrophobotulus glycolicus DSM 8271.</title>
        <authorList>
            <person name="Lucas S."/>
            <person name="Copeland A."/>
            <person name="Lapidus A."/>
            <person name="Bruce D."/>
            <person name="Goodwin L."/>
            <person name="Pitluck S."/>
            <person name="Kyrpides N."/>
            <person name="Mavromatis K."/>
            <person name="Pagani I."/>
            <person name="Ivanova N."/>
            <person name="Mikhailova N."/>
            <person name="Chertkov O."/>
            <person name="Held B."/>
            <person name="Detter J.C."/>
            <person name="Tapia R."/>
            <person name="Han C."/>
            <person name="Land M."/>
            <person name="Hauser L."/>
            <person name="Markowitz V."/>
            <person name="Cheng J.-F."/>
            <person name="Hugenholtz P."/>
            <person name="Woyke T."/>
            <person name="Wu D."/>
            <person name="Spring S."/>
            <person name="Schroeder M."/>
            <person name="Brambilla E."/>
            <person name="Klenk H.-P."/>
            <person name="Eisen J.A."/>
        </authorList>
    </citation>
    <scope>NUCLEOTIDE SEQUENCE [LARGE SCALE GENOMIC DNA]</scope>
    <source>
        <strain evidence="3">DSM 8271 / FlGlyR</strain>
    </source>
</reference>
<dbReference type="STRING" id="645991.Sgly_0455"/>